<keyword evidence="1" id="KW-0732">Signal</keyword>
<organism evidence="2 3">
    <name type="scientific">Truncatella angustata</name>
    <dbReference type="NCBI Taxonomy" id="152316"/>
    <lineage>
        <taxon>Eukaryota</taxon>
        <taxon>Fungi</taxon>
        <taxon>Dikarya</taxon>
        <taxon>Ascomycota</taxon>
        <taxon>Pezizomycotina</taxon>
        <taxon>Sordariomycetes</taxon>
        <taxon>Xylariomycetidae</taxon>
        <taxon>Amphisphaeriales</taxon>
        <taxon>Sporocadaceae</taxon>
        <taxon>Truncatella</taxon>
    </lineage>
</organism>
<dbReference type="Proteomes" id="UP000758603">
    <property type="component" value="Unassembled WGS sequence"/>
</dbReference>
<dbReference type="GeneID" id="70134796"/>
<protein>
    <submittedName>
        <fullName evidence="2">Uncharacterized protein</fullName>
    </submittedName>
</protein>
<keyword evidence="3" id="KW-1185">Reference proteome</keyword>
<evidence type="ECO:0000313" key="2">
    <source>
        <dbReference type="EMBL" id="KAH6654435.1"/>
    </source>
</evidence>
<feature type="chain" id="PRO_5040344871" evidence="1">
    <location>
        <begin position="20"/>
        <end position="130"/>
    </location>
</feature>
<dbReference type="RefSeq" id="XP_045958705.1">
    <property type="nucleotide sequence ID" value="XM_046105905.1"/>
</dbReference>
<evidence type="ECO:0000313" key="3">
    <source>
        <dbReference type="Proteomes" id="UP000758603"/>
    </source>
</evidence>
<name>A0A9P8UM04_9PEZI</name>
<feature type="signal peptide" evidence="1">
    <location>
        <begin position="1"/>
        <end position="19"/>
    </location>
</feature>
<sequence length="130" mass="13901">MKFLHVICIASGVVTGAYCAAIVPVPGTTPENASIERSFGETDELNKRTVWGGKCYFNSDRPGSYCRVVVTQTNADGTVTNTNVKRQCAEGVPSHPCTATGNGCSWSDLATQAVCCLEWKKSVSGPFFSR</sequence>
<proteinExistence type="predicted"/>
<dbReference type="AlphaFoldDB" id="A0A9P8UM04"/>
<accession>A0A9P8UM04</accession>
<comment type="caution">
    <text evidence="2">The sequence shown here is derived from an EMBL/GenBank/DDBJ whole genome shotgun (WGS) entry which is preliminary data.</text>
</comment>
<dbReference type="EMBL" id="JAGPXC010000004">
    <property type="protein sequence ID" value="KAH6654435.1"/>
    <property type="molecule type" value="Genomic_DNA"/>
</dbReference>
<evidence type="ECO:0000256" key="1">
    <source>
        <dbReference type="SAM" id="SignalP"/>
    </source>
</evidence>
<gene>
    <name evidence="2" type="ORF">BKA67DRAFT_646163</name>
</gene>
<reference evidence="2" key="1">
    <citation type="journal article" date="2021" name="Nat. Commun.">
        <title>Genetic determinants of endophytism in the Arabidopsis root mycobiome.</title>
        <authorList>
            <person name="Mesny F."/>
            <person name="Miyauchi S."/>
            <person name="Thiergart T."/>
            <person name="Pickel B."/>
            <person name="Atanasova L."/>
            <person name="Karlsson M."/>
            <person name="Huettel B."/>
            <person name="Barry K.W."/>
            <person name="Haridas S."/>
            <person name="Chen C."/>
            <person name="Bauer D."/>
            <person name="Andreopoulos W."/>
            <person name="Pangilinan J."/>
            <person name="LaButti K."/>
            <person name="Riley R."/>
            <person name="Lipzen A."/>
            <person name="Clum A."/>
            <person name="Drula E."/>
            <person name="Henrissat B."/>
            <person name="Kohler A."/>
            <person name="Grigoriev I.V."/>
            <person name="Martin F.M."/>
            <person name="Hacquard S."/>
        </authorList>
    </citation>
    <scope>NUCLEOTIDE SEQUENCE</scope>
    <source>
        <strain evidence="2">MPI-SDFR-AT-0073</strain>
    </source>
</reference>